<organism evidence="2 3">
    <name type="scientific">Pseudohoeflea coraliihabitans</name>
    <dbReference type="NCBI Taxonomy" id="2860393"/>
    <lineage>
        <taxon>Bacteria</taxon>
        <taxon>Pseudomonadati</taxon>
        <taxon>Pseudomonadota</taxon>
        <taxon>Alphaproteobacteria</taxon>
        <taxon>Hyphomicrobiales</taxon>
        <taxon>Rhizobiaceae</taxon>
        <taxon>Pseudohoeflea</taxon>
    </lineage>
</organism>
<sequence>MTDESFEIEQREDGYSYVIDNRHSPVYATRELAAEAARAELESREKADNEEKLETGLEDTFPASDPVAVTIPGHAGDPDHEK</sequence>
<reference evidence="2" key="1">
    <citation type="submission" date="2021-07" db="EMBL/GenBank/DDBJ databases">
        <title>Pseudohoeflea marina sp. nov. a polyhydroxyalcanoate-producing bacterium.</title>
        <authorList>
            <person name="Zheng W."/>
            <person name="Yu S."/>
            <person name="Huang Y."/>
        </authorList>
    </citation>
    <scope>NUCLEOTIDE SEQUENCE</scope>
    <source>
        <strain evidence="2">DP4N28-3</strain>
    </source>
</reference>
<gene>
    <name evidence="2" type="ORF">KY465_14995</name>
</gene>
<name>A0ABS6WRI7_9HYPH</name>
<keyword evidence="3" id="KW-1185">Reference proteome</keyword>
<feature type="region of interest" description="Disordered" evidence="1">
    <location>
        <begin position="58"/>
        <end position="82"/>
    </location>
</feature>
<comment type="caution">
    <text evidence="2">The sequence shown here is derived from an EMBL/GenBank/DDBJ whole genome shotgun (WGS) entry which is preliminary data.</text>
</comment>
<accession>A0ABS6WRI7</accession>
<evidence type="ECO:0000256" key="1">
    <source>
        <dbReference type="SAM" id="MobiDB-lite"/>
    </source>
</evidence>
<evidence type="ECO:0008006" key="4">
    <source>
        <dbReference type="Google" id="ProtNLM"/>
    </source>
</evidence>
<dbReference type="EMBL" id="JAHWQX010000004">
    <property type="protein sequence ID" value="MBW3098589.1"/>
    <property type="molecule type" value="Genomic_DNA"/>
</dbReference>
<protein>
    <recommendedName>
        <fullName evidence="4">DUF2188 domain-containing protein</fullName>
    </recommendedName>
</protein>
<dbReference type="RefSeq" id="WP_219203339.1">
    <property type="nucleotide sequence ID" value="NZ_JAHWQX010000004.1"/>
</dbReference>
<evidence type="ECO:0000313" key="3">
    <source>
        <dbReference type="Proteomes" id="UP001430804"/>
    </source>
</evidence>
<evidence type="ECO:0000313" key="2">
    <source>
        <dbReference type="EMBL" id="MBW3098589.1"/>
    </source>
</evidence>
<proteinExistence type="predicted"/>
<dbReference type="Proteomes" id="UP001430804">
    <property type="component" value="Unassembled WGS sequence"/>
</dbReference>